<accession>A0A2S9YHA1</accession>
<feature type="transmembrane region" description="Helical" evidence="2">
    <location>
        <begin position="444"/>
        <end position="463"/>
    </location>
</feature>
<feature type="transmembrane region" description="Helical" evidence="2">
    <location>
        <begin position="337"/>
        <end position="360"/>
    </location>
</feature>
<keyword evidence="4" id="KW-1185">Reference proteome</keyword>
<evidence type="ECO:0000313" key="3">
    <source>
        <dbReference type="EMBL" id="PRQ04480.1"/>
    </source>
</evidence>
<comment type="caution">
    <text evidence="3">The sequence shown here is derived from an EMBL/GenBank/DDBJ whole genome shotgun (WGS) entry which is preliminary data.</text>
</comment>
<feature type="region of interest" description="Disordered" evidence="1">
    <location>
        <begin position="1"/>
        <end position="24"/>
    </location>
</feature>
<feature type="transmembrane region" description="Helical" evidence="2">
    <location>
        <begin position="674"/>
        <end position="692"/>
    </location>
</feature>
<dbReference type="SUPFAM" id="SSF82866">
    <property type="entry name" value="Multidrug efflux transporter AcrB transmembrane domain"/>
    <property type="match status" value="1"/>
</dbReference>
<keyword evidence="2" id="KW-0472">Membrane</keyword>
<evidence type="ECO:0008006" key="5">
    <source>
        <dbReference type="Google" id="ProtNLM"/>
    </source>
</evidence>
<dbReference type="Proteomes" id="UP000237968">
    <property type="component" value="Unassembled WGS sequence"/>
</dbReference>
<dbReference type="EMBL" id="PVNK01000037">
    <property type="protein sequence ID" value="PRQ04480.1"/>
    <property type="molecule type" value="Genomic_DNA"/>
</dbReference>
<keyword evidence="2" id="KW-0812">Transmembrane</keyword>
<feature type="transmembrane region" description="Helical" evidence="2">
    <location>
        <begin position="698"/>
        <end position="720"/>
    </location>
</feature>
<sequence length="836" mass="86652">MSGRVSEGQGEAKGQTTARARADEPRAAARLGPLPRPLALVILGVWALVTLVALVQLIQLDRASSLWSGALDSLVPEVHRASEGRPLVLLRALPDGLESADGPGDDDPSDPRTILDEAAFAIEEALGEERVPLAPPRTEITRWLDAHALYLLPIETHDALAERLSDARMLAEVQGLDARLTSPLFSVSGEQPRRDPLGVHELAKGEAGRLGHVAEAPGSHGPQVSASGDLIAASGDRALIALRSDRTANELRAELEAAVDGLPVSVALIDPRLSEAALATQLRRDAATAIVACCAGLILALSIVVRRVVPVLVMGLGLASVWVWLAWAGVGLELESLGGLGLGGLGLPSVALSILVLGFGCDAGLRVHELGARGWAGTLVVAGALAPLALSPYPLWQRWALWWALACLAAALIMRLVVPALVELLPSSPADSEWRRRGLRPKPIAALAVLVCVGLSAAGAWAAPQLPYRSAARLPVTELDPHERELIEHFFDPTMIVTASTTPAAPDEQTSFDTPAAAALDAAAETAAQLAVLVPDTARRVDTPGSFVLPRAELEARKQALAKLKLDDRMAALHELLVDQGLRAEAFAEFVRGATDIEDLPSAQAALDGPLGPWISAYLVGEGEEVELRARVELRGHDGLPRAALSAAQLAELPSLRGPAIAAMVDAREFDRRLGVVVVAGLWLTAFLVWLGTGSLGIALAAALVGVACEGGVLLGLSLLGQSTGPHLVPALVLVGAGAGLTGARACRIAARTEAQAGTESGTQSGPGTRPLLLGAACPIIAAAALLSSAQPLWRELGLAVGIGGVLGCGLGLFAAPGLASLFARLRRPAKPEVSS</sequence>
<keyword evidence="2" id="KW-1133">Transmembrane helix</keyword>
<feature type="transmembrane region" description="Helical" evidence="2">
    <location>
        <begin position="797"/>
        <end position="823"/>
    </location>
</feature>
<feature type="transmembrane region" description="Helical" evidence="2">
    <location>
        <begin position="38"/>
        <end position="58"/>
    </location>
</feature>
<evidence type="ECO:0000256" key="2">
    <source>
        <dbReference type="SAM" id="Phobius"/>
    </source>
</evidence>
<evidence type="ECO:0000256" key="1">
    <source>
        <dbReference type="SAM" id="MobiDB-lite"/>
    </source>
</evidence>
<feature type="transmembrane region" description="Helical" evidence="2">
    <location>
        <begin position="772"/>
        <end position="791"/>
    </location>
</feature>
<evidence type="ECO:0000313" key="4">
    <source>
        <dbReference type="Proteomes" id="UP000237968"/>
    </source>
</evidence>
<protein>
    <recommendedName>
        <fullName evidence="5">MMPL family protein</fullName>
    </recommendedName>
</protein>
<proteinExistence type="predicted"/>
<dbReference type="AlphaFoldDB" id="A0A2S9YHA1"/>
<organism evidence="3 4">
    <name type="scientific">Enhygromyxa salina</name>
    <dbReference type="NCBI Taxonomy" id="215803"/>
    <lineage>
        <taxon>Bacteria</taxon>
        <taxon>Pseudomonadati</taxon>
        <taxon>Myxococcota</taxon>
        <taxon>Polyangia</taxon>
        <taxon>Nannocystales</taxon>
        <taxon>Nannocystaceae</taxon>
        <taxon>Enhygromyxa</taxon>
    </lineage>
</organism>
<feature type="transmembrane region" description="Helical" evidence="2">
    <location>
        <begin position="372"/>
        <end position="390"/>
    </location>
</feature>
<feature type="transmembrane region" description="Helical" evidence="2">
    <location>
        <begin position="311"/>
        <end position="330"/>
    </location>
</feature>
<reference evidence="3 4" key="1">
    <citation type="submission" date="2018-03" db="EMBL/GenBank/DDBJ databases">
        <title>Draft Genome Sequences of the Obligatory Marine Myxobacteria Enhygromyxa salina SWB005.</title>
        <authorList>
            <person name="Poehlein A."/>
            <person name="Moghaddam J.A."/>
            <person name="Harms H."/>
            <person name="Alanjari M."/>
            <person name="Koenig G.M."/>
            <person name="Daniel R."/>
            <person name="Schaeberle T.F."/>
        </authorList>
    </citation>
    <scope>NUCLEOTIDE SEQUENCE [LARGE SCALE GENOMIC DNA]</scope>
    <source>
        <strain evidence="3 4">SWB005</strain>
    </source>
</reference>
<gene>
    <name evidence="3" type="ORF">ENSA5_07110</name>
</gene>
<feature type="transmembrane region" description="Helical" evidence="2">
    <location>
        <begin position="286"/>
        <end position="305"/>
    </location>
</feature>
<name>A0A2S9YHA1_9BACT</name>
<feature type="transmembrane region" description="Helical" evidence="2">
    <location>
        <begin position="402"/>
        <end position="424"/>
    </location>
</feature>